<dbReference type="RefSeq" id="XP_007414208.1">
    <property type="nucleotide sequence ID" value="XM_007414146.1"/>
</dbReference>
<dbReference type="KEGG" id="mlr:MELLADRAFT_123744"/>
<feature type="signal peptide" evidence="1">
    <location>
        <begin position="1"/>
        <end position="24"/>
    </location>
</feature>
<protein>
    <submittedName>
        <fullName evidence="2">Secreted protein</fullName>
    </submittedName>
</protein>
<dbReference type="VEuPathDB" id="FungiDB:MELLADRAFT_123744"/>
<dbReference type="GeneID" id="18926458"/>
<evidence type="ECO:0000313" key="2">
    <source>
        <dbReference type="EMBL" id="EGG02519.1"/>
    </source>
</evidence>
<proteinExistence type="predicted"/>
<name>F4RYR9_MELLP</name>
<feature type="chain" id="PRO_5003321874" evidence="1">
    <location>
        <begin position="25"/>
        <end position="143"/>
    </location>
</feature>
<sequence length="143" mass="16084">MNFSTSYCVLLAFVVLNLVNLGSAADVMCSWSFHSTAKSVCSDGNFKYTFPNSACHRTKPNELSPGVDCVRGRDNKDPPEGLTCEFYDLIYHKNWQLNYYDCGNVPTDPAQRTAEYKCKGVNNIQECHGDYLAREQLPPIITK</sequence>
<keyword evidence="1" id="KW-0732">Signal</keyword>
<dbReference type="AlphaFoldDB" id="F4RYR9"/>
<evidence type="ECO:0000313" key="3">
    <source>
        <dbReference type="Proteomes" id="UP000001072"/>
    </source>
</evidence>
<evidence type="ECO:0000256" key="1">
    <source>
        <dbReference type="SAM" id="SignalP"/>
    </source>
</evidence>
<reference evidence="3" key="1">
    <citation type="journal article" date="2011" name="Proc. Natl. Acad. Sci. U.S.A.">
        <title>Obligate biotrophy features unraveled by the genomic analysis of rust fungi.</title>
        <authorList>
            <person name="Duplessis S."/>
            <person name="Cuomo C.A."/>
            <person name="Lin Y.-C."/>
            <person name="Aerts A."/>
            <person name="Tisserant E."/>
            <person name="Veneault-Fourrey C."/>
            <person name="Joly D.L."/>
            <person name="Hacquard S."/>
            <person name="Amselem J."/>
            <person name="Cantarel B.L."/>
            <person name="Chiu R."/>
            <person name="Coutinho P.M."/>
            <person name="Feau N."/>
            <person name="Field M."/>
            <person name="Frey P."/>
            <person name="Gelhaye E."/>
            <person name="Goldberg J."/>
            <person name="Grabherr M.G."/>
            <person name="Kodira C.D."/>
            <person name="Kohler A."/>
            <person name="Kuees U."/>
            <person name="Lindquist E.A."/>
            <person name="Lucas S.M."/>
            <person name="Mago R."/>
            <person name="Mauceli E."/>
            <person name="Morin E."/>
            <person name="Murat C."/>
            <person name="Pangilinan J.L."/>
            <person name="Park R."/>
            <person name="Pearson M."/>
            <person name="Quesneville H."/>
            <person name="Rouhier N."/>
            <person name="Sakthikumar S."/>
            <person name="Salamov A.A."/>
            <person name="Schmutz J."/>
            <person name="Selles B."/>
            <person name="Shapiro H."/>
            <person name="Tanguay P."/>
            <person name="Tuskan G.A."/>
            <person name="Henrissat B."/>
            <person name="Van de Peer Y."/>
            <person name="Rouze P."/>
            <person name="Ellis J.G."/>
            <person name="Dodds P.N."/>
            <person name="Schein J.E."/>
            <person name="Zhong S."/>
            <person name="Hamelin R.C."/>
            <person name="Grigoriev I.V."/>
            <person name="Szabo L.J."/>
            <person name="Martin F."/>
        </authorList>
    </citation>
    <scope>NUCLEOTIDE SEQUENCE [LARGE SCALE GENOMIC DNA]</scope>
    <source>
        <strain evidence="3">98AG31 / pathotype 3-4-7</strain>
    </source>
</reference>
<gene>
    <name evidence="2" type="ORF">MELLADRAFT_123744</name>
</gene>
<dbReference type="EMBL" id="GL883130">
    <property type="protein sequence ID" value="EGG02519.1"/>
    <property type="molecule type" value="Genomic_DNA"/>
</dbReference>
<dbReference type="Proteomes" id="UP000001072">
    <property type="component" value="Unassembled WGS sequence"/>
</dbReference>
<dbReference type="InParanoid" id="F4RYR9"/>
<organism evidence="3">
    <name type="scientific">Melampsora larici-populina (strain 98AG31 / pathotype 3-4-7)</name>
    <name type="common">Poplar leaf rust fungus</name>
    <dbReference type="NCBI Taxonomy" id="747676"/>
    <lineage>
        <taxon>Eukaryota</taxon>
        <taxon>Fungi</taxon>
        <taxon>Dikarya</taxon>
        <taxon>Basidiomycota</taxon>
        <taxon>Pucciniomycotina</taxon>
        <taxon>Pucciniomycetes</taxon>
        <taxon>Pucciniales</taxon>
        <taxon>Melampsoraceae</taxon>
        <taxon>Melampsora</taxon>
    </lineage>
</organism>
<dbReference type="HOGENOM" id="CLU_1750092_0_0_1"/>
<accession>F4RYR9</accession>
<keyword evidence="3" id="KW-1185">Reference proteome</keyword>